<evidence type="ECO:0000256" key="1">
    <source>
        <dbReference type="SAM" id="MobiDB-lite"/>
    </source>
</evidence>
<keyword evidence="2" id="KW-1133">Transmembrane helix</keyword>
<keyword evidence="2" id="KW-0472">Membrane</keyword>
<keyword evidence="4" id="KW-1185">Reference proteome</keyword>
<dbReference type="AlphaFoldDB" id="A0AAN4ZSK1"/>
<proteinExistence type="predicted"/>
<accession>A0AAN4ZSK1</accession>
<dbReference type="Proteomes" id="UP001328107">
    <property type="component" value="Unassembled WGS sequence"/>
</dbReference>
<reference evidence="4" key="1">
    <citation type="submission" date="2022-10" db="EMBL/GenBank/DDBJ databases">
        <title>Genome assembly of Pristionchus species.</title>
        <authorList>
            <person name="Yoshida K."/>
            <person name="Sommer R.J."/>
        </authorList>
    </citation>
    <scope>NUCLEOTIDE SEQUENCE [LARGE SCALE GENOMIC DNA]</scope>
    <source>
        <strain evidence="4">RS5460</strain>
    </source>
</reference>
<evidence type="ECO:0000313" key="4">
    <source>
        <dbReference type="Proteomes" id="UP001328107"/>
    </source>
</evidence>
<dbReference type="EMBL" id="BTRK01000003">
    <property type="protein sequence ID" value="GMR43000.1"/>
    <property type="molecule type" value="Genomic_DNA"/>
</dbReference>
<evidence type="ECO:0000313" key="3">
    <source>
        <dbReference type="EMBL" id="GMR43000.1"/>
    </source>
</evidence>
<sequence>FKKRVRAPNFSKCPFSKCHFSILFCRNVLSLSRTFCRTSVRLNGKSHCSMCAQSHDNSCHFQRSMRRLALLCLAVVAATNAYRLVIQEINLTGGLVKDGITVNCATIDHIHIDGQSRKFDCFTIFSPTETTSIESVNIVYMDEVLKSKKTNINCEIFLTDNDSVAFILAPQMGKVGVPVQQTDTKGTYKPVGTTAAPTPKSTLGTILDNSEDCAEATKNERETAKAVKKTIIRKPLLPEIAETTTNAPAATDAATVILPLGLRHRGPGPVRPPIRQPPIEDTADNEEEEERRIKRDTVDSTIAVVVTFYILDEAGNPAAVWAAVIEGIILMVLVGACFYFFFWVPRSRAVGAASADPYKDGPNYTVSYANSGYNNQRIDAFQNPPAAPAAPARPANSSYMDDYITDNIGARPAAAAPAASAANPVQSDFRPGHQRFDSSGLVTVNLS</sequence>
<evidence type="ECO:0000256" key="2">
    <source>
        <dbReference type="SAM" id="Phobius"/>
    </source>
</evidence>
<feature type="region of interest" description="Disordered" evidence="1">
    <location>
        <begin position="267"/>
        <end position="293"/>
    </location>
</feature>
<feature type="non-terminal residue" evidence="3">
    <location>
        <position position="1"/>
    </location>
</feature>
<gene>
    <name evidence="3" type="ORF">PMAYCL1PPCAC_13195</name>
</gene>
<protein>
    <submittedName>
        <fullName evidence="3">Uncharacterized protein</fullName>
    </submittedName>
</protein>
<name>A0AAN4ZSK1_9BILA</name>
<organism evidence="3 4">
    <name type="scientific">Pristionchus mayeri</name>
    <dbReference type="NCBI Taxonomy" id="1317129"/>
    <lineage>
        <taxon>Eukaryota</taxon>
        <taxon>Metazoa</taxon>
        <taxon>Ecdysozoa</taxon>
        <taxon>Nematoda</taxon>
        <taxon>Chromadorea</taxon>
        <taxon>Rhabditida</taxon>
        <taxon>Rhabditina</taxon>
        <taxon>Diplogasteromorpha</taxon>
        <taxon>Diplogasteroidea</taxon>
        <taxon>Neodiplogasteridae</taxon>
        <taxon>Pristionchus</taxon>
    </lineage>
</organism>
<comment type="caution">
    <text evidence="3">The sequence shown here is derived from an EMBL/GenBank/DDBJ whole genome shotgun (WGS) entry which is preliminary data.</text>
</comment>
<feature type="transmembrane region" description="Helical" evidence="2">
    <location>
        <begin position="318"/>
        <end position="342"/>
    </location>
</feature>
<keyword evidence="2" id="KW-0812">Transmembrane</keyword>